<reference evidence="1" key="2">
    <citation type="submission" date="2023-02" db="EMBL/GenBank/DDBJ databases">
        <authorList>
            <person name="Swenson N.G."/>
            <person name="Wegrzyn J.L."/>
            <person name="Mcevoy S.L."/>
        </authorList>
    </citation>
    <scope>NUCLEOTIDE SEQUENCE</scope>
    <source>
        <strain evidence="1">91603</strain>
        <tissue evidence="1">Leaf</tissue>
    </source>
</reference>
<evidence type="ECO:0000313" key="1">
    <source>
        <dbReference type="EMBL" id="KAI9193872.1"/>
    </source>
</evidence>
<name>A0AAD5P0P6_ACENE</name>
<keyword evidence="2" id="KW-1185">Reference proteome</keyword>
<reference evidence="1" key="1">
    <citation type="journal article" date="2022" name="Plant J.">
        <title>Strategies of tolerance reflected in two North American maple genomes.</title>
        <authorList>
            <person name="McEvoy S.L."/>
            <person name="Sezen U.U."/>
            <person name="Trouern-Trend A."/>
            <person name="McMahon S.M."/>
            <person name="Schaberg P.G."/>
            <person name="Yang J."/>
            <person name="Wegrzyn J.L."/>
            <person name="Swenson N.G."/>
        </authorList>
    </citation>
    <scope>NUCLEOTIDE SEQUENCE</scope>
    <source>
        <strain evidence="1">91603</strain>
    </source>
</reference>
<proteinExistence type="predicted"/>
<dbReference type="AlphaFoldDB" id="A0AAD5P0P6"/>
<sequence length="114" mass="12652">MLHPRPTSQPASIWLKWPIGSQGKESRLSVLVGPRATDKGVPLDIPTHQGNLKKEVKASTEPVKEVDALVELGLSRAENAAINLEVAGIERVEATEGERDEDLFFFFFLSRRQC</sequence>
<gene>
    <name evidence="1" type="ORF">LWI28_000918</name>
</gene>
<protein>
    <submittedName>
        <fullName evidence="1">Uncharacterized protein</fullName>
    </submittedName>
</protein>
<evidence type="ECO:0000313" key="2">
    <source>
        <dbReference type="Proteomes" id="UP001064489"/>
    </source>
</evidence>
<accession>A0AAD5P0P6</accession>
<organism evidence="1 2">
    <name type="scientific">Acer negundo</name>
    <name type="common">Box elder</name>
    <dbReference type="NCBI Taxonomy" id="4023"/>
    <lineage>
        <taxon>Eukaryota</taxon>
        <taxon>Viridiplantae</taxon>
        <taxon>Streptophyta</taxon>
        <taxon>Embryophyta</taxon>
        <taxon>Tracheophyta</taxon>
        <taxon>Spermatophyta</taxon>
        <taxon>Magnoliopsida</taxon>
        <taxon>eudicotyledons</taxon>
        <taxon>Gunneridae</taxon>
        <taxon>Pentapetalae</taxon>
        <taxon>rosids</taxon>
        <taxon>malvids</taxon>
        <taxon>Sapindales</taxon>
        <taxon>Sapindaceae</taxon>
        <taxon>Hippocastanoideae</taxon>
        <taxon>Acereae</taxon>
        <taxon>Acer</taxon>
    </lineage>
</organism>
<dbReference type="EMBL" id="JAJSOW010000003">
    <property type="protein sequence ID" value="KAI9193872.1"/>
    <property type="molecule type" value="Genomic_DNA"/>
</dbReference>
<comment type="caution">
    <text evidence="1">The sequence shown here is derived from an EMBL/GenBank/DDBJ whole genome shotgun (WGS) entry which is preliminary data.</text>
</comment>
<dbReference type="Proteomes" id="UP001064489">
    <property type="component" value="Chromosome 1"/>
</dbReference>